<dbReference type="AlphaFoldDB" id="A0A821WLX8"/>
<feature type="non-terminal residue" evidence="2">
    <location>
        <position position="59"/>
    </location>
</feature>
<keyword evidence="3" id="KW-1185">Reference proteome</keyword>
<organism evidence="2 3">
    <name type="scientific">Rotaria socialis</name>
    <dbReference type="NCBI Taxonomy" id="392032"/>
    <lineage>
        <taxon>Eukaryota</taxon>
        <taxon>Metazoa</taxon>
        <taxon>Spiralia</taxon>
        <taxon>Gnathifera</taxon>
        <taxon>Rotifera</taxon>
        <taxon>Eurotatoria</taxon>
        <taxon>Bdelloidea</taxon>
        <taxon>Philodinida</taxon>
        <taxon>Philodinidae</taxon>
        <taxon>Rotaria</taxon>
    </lineage>
</organism>
<gene>
    <name evidence="2" type="ORF">UJA718_LOCUS46713</name>
</gene>
<dbReference type="EMBL" id="CAJOBP010085037">
    <property type="protein sequence ID" value="CAF4927521.1"/>
    <property type="molecule type" value="Genomic_DNA"/>
</dbReference>
<comment type="caution">
    <text evidence="2">The sequence shown here is derived from an EMBL/GenBank/DDBJ whole genome shotgun (WGS) entry which is preliminary data.</text>
</comment>
<evidence type="ECO:0000256" key="1">
    <source>
        <dbReference type="SAM" id="MobiDB-lite"/>
    </source>
</evidence>
<dbReference type="Proteomes" id="UP000663873">
    <property type="component" value="Unassembled WGS sequence"/>
</dbReference>
<evidence type="ECO:0000313" key="2">
    <source>
        <dbReference type="EMBL" id="CAF4927521.1"/>
    </source>
</evidence>
<reference evidence="2" key="1">
    <citation type="submission" date="2021-02" db="EMBL/GenBank/DDBJ databases">
        <authorList>
            <person name="Nowell W R."/>
        </authorList>
    </citation>
    <scope>NUCLEOTIDE SEQUENCE</scope>
</reference>
<feature type="region of interest" description="Disordered" evidence="1">
    <location>
        <begin position="37"/>
        <end position="59"/>
    </location>
</feature>
<proteinExistence type="predicted"/>
<evidence type="ECO:0000313" key="3">
    <source>
        <dbReference type="Proteomes" id="UP000663873"/>
    </source>
</evidence>
<name>A0A821WLX8_9BILA</name>
<protein>
    <submittedName>
        <fullName evidence="2">Uncharacterized protein</fullName>
    </submittedName>
</protein>
<feature type="non-terminal residue" evidence="2">
    <location>
        <position position="1"/>
    </location>
</feature>
<sequence length="59" mass="6465">CVGHEGRLYAQAFNGIGKSLEKLSMRTKRSTENIASALDSTRSLPSGIPSDEWETIQRA</sequence>
<accession>A0A821WLX8</accession>